<protein>
    <submittedName>
        <fullName evidence="1">Uncharacterized protein</fullName>
    </submittedName>
</protein>
<evidence type="ECO:0000313" key="2">
    <source>
        <dbReference type="Proteomes" id="UP000805193"/>
    </source>
</evidence>
<comment type="caution">
    <text evidence="1">The sequence shown here is derived from an EMBL/GenBank/DDBJ whole genome shotgun (WGS) entry which is preliminary data.</text>
</comment>
<organism evidence="1 2">
    <name type="scientific">Ixodes persulcatus</name>
    <name type="common">Taiga tick</name>
    <dbReference type="NCBI Taxonomy" id="34615"/>
    <lineage>
        <taxon>Eukaryota</taxon>
        <taxon>Metazoa</taxon>
        <taxon>Ecdysozoa</taxon>
        <taxon>Arthropoda</taxon>
        <taxon>Chelicerata</taxon>
        <taxon>Arachnida</taxon>
        <taxon>Acari</taxon>
        <taxon>Parasitiformes</taxon>
        <taxon>Ixodida</taxon>
        <taxon>Ixodoidea</taxon>
        <taxon>Ixodidae</taxon>
        <taxon>Ixodinae</taxon>
        <taxon>Ixodes</taxon>
    </lineage>
</organism>
<name>A0AC60QYM3_IXOPE</name>
<keyword evidence="2" id="KW-1185">Reference proteome</keyword>
<dbReference type="Proteomes" id="UP000805193">
    <property type="component" value="Unassembled WGS sequence"/>
</dbReference>
<dbReference type="EMBL" id="JABSTQ010002037">
    <property type="protein sequence ID" value="KAG0444421.1"/>
    <property type="molecule type" value="Genomic_DNA"/>
</dbReference>
<gene>
    <name evidence="1" type="ORF">HPB47_013808</name>
</gene>
<proteinExistence type="predicted"/>
<evidence type="ECO:0000313" key="1">
    <source>
        <dbReference type="EMBL" id="KAG0444421.1"/>
    </source>
</evidence>
<accession>A0AC60QYM3</accession>
<reference evidence="1 2" key="1">
    <citation type="journal article" date="2020" name="Cell">
        <title>Large-Scale Comparative Analyses of Tick Genomes Elucidate Their Genetic Diversity and Vector Capacities.</title>
        <authorList>
            <consortium name="Tick Genome and Microbiome Consortium (TIGMIC)"/>
            <person name="Jia N."/>
            <person name="Wang J."/>
            <person name="Shi W."/>
            <person name="Du L."/>
            <person name="Sun Y."/>
            <person name="Zhan W."/>
            <person name="Jiang J.F."/>
            <person name="Wang Q."/>
            <person name="Zhang B."/>
            <person name="Ji P."/>
            <person name="Bell-Sakyi L."/>
            <person name="Cui X.M."/>
            <person name="Yuan T.T."/>
            <person name="Jiang B.G."/>
            <person name="Yang W.F."/>
            <person name="Lam T.T."/>
            <person name="Chang Q.C."/>
            <person name="Ding S.J."/>
            <person name="Wang X.J."/>
            <person name="Zhu J.G."/>
            <person name="Ruan X.D."/>
            <person name="Zhao L."/>
            <person name="Wei J.T."/>
            <person name="Ye R.Z."/>
            <person name="Que T.C."/>
            <person name="Du C.H."/>
            <person name="Zhou Y.H."/>
            <person name="Cheng J.X."/>
            <person name="Dai P.F."/>
            <person name="Guo W.B."/>
            <person name="Han X.H."/>
            <person name="Huang E.J."/>
            <person name="Li L.F."/>
            <person name="Wei W."/>
            <person name="Gao Y.C."/>
            <person name="Liu J.Z."/>
            <person name="Shao H.Z."/>
            <person name="Wang X."/>
            <person name="Wang C.C."/>
            <person name="Yang T.C."/>
            <person name="Huo Q.B."/>
            <person name="Li W."/>
            <person name="Chen H.Y."/>
            <person name="Chen S.E."/>
            <person name="Zhou L.G."/>
            <person name="Ni X.B."/>
            <person name="Tian J.H."/>
            <person name="Sheng Y."/>
            <person name="Liu T."/>
            <person name="Pan Y.S."/>
            <person name="Xia L.Y."/>
            <person name="Li J."/>
            <person name="Zhao F."/>
            <person name="Cao W.C."/>
        </authorList>
    </citation>
    <scope>NUCLEOTIDE SEQUENCE [LARGE SCALE GENOMIC DNA]</scope>
    <source>
        <strain evidence="1">Iper-2018</strain>
    </source>
</reference>
<sequence length="219" mass="24595">MNRAKRQAIPDRENDSRSLSATSDDAQEACKSSRVLCESASGEQLVFCSTDYGKNLGHEYVFKHKAFNTKRWMLLTTFFLSCFLHYGLHRRDVDFLGVFLVVLLLLLVAKLHRRVKQGKWDYVLQSLLVMQSLGLQTTTTFVTGRRVSRFINKEFIEDVVISEAITVQSVIFYLVVLLHDKVDANAAPSLVPLFHRSDVIAAAEALAPPCAQLCASVAQ</sequence>